<dbReference type="PANTHER" id="PTHR31396">
    <property type="entry name" value="PROTEIN FAM163B MEMBER"/>
    <property type="match status" value="1"/>
</dbReference>
<evidence type="ECO:0000256" key="2">
    <source>
        <dbReference type="ARBA" id="ARBA00006760"/>
    </source>
</evidence>
<feature type="region of interest" description="Disordered" evidence="6">
    <location>
        <begin position="42"/>
        <end position="85"/>
    </location>
</feature>
<dbReference type="Pfam" id="PF15069">
    <property type="entry name" value="FAM163"/>
    <property type="match status" value="1"/>
</dbReference>
<evidence type="ECO:0008006" key="10">
    <source>
        <dbReference type="Google" id="ProtNLM"/>
    </source>
</evidence>
<reference evidence="8 9" key="1">
    <citation type="submission" date="2020-10" db="EMBL/GenBank/DDBJ databases">
        <title>Pygocentrus nattereri (red-bellied piranha) genome, fPygNat1, primary haplotype.</title>
        <authorList>
            <person name="Myers G."/>
            <person name="Meyer A."/>
            <person name="Karagic N."/>
            <person name="Pippel M."/>
            <person name="Winkler S."/>
            <person name="Tracey A."/>
            <person name="Wood J."/>
            <person name="Formenti G."/>
            <person name="Howe K."/>
            <person name="Fedrigo O."/>
            <person name="Jarvis E.D."/>
        </authorList>
    </citation>
    <scope>NUCLEOTIDE SEQUENCE [LARGE SCALE GENOMIC DNA]</scope>
</reference>
<name>A0A3B4EKC6_PYGNA</name>
<evidence type="ECO:0000256" key="4">
    <source>
        <dbReference type="ARBA" id="ARBA00022989"/>
    </source>
</evidence>
<dbReference type="OrthoDB" id="9887724at2759"/>
<evidence type="ECO:0000256" key="3">
    <source>
        <dbReference type="ARBA" id="ARBA00022692"/>
    </source>
</evidence>
<dbReference type="InterPro" id="IPR029379">
    <property type="entry name" value="FAM163"/>
</dbReference>
<dbReference type="Ensembl" id="ENSPNAT00000030439.2">
    <property type="protein sequence ID" value="ENSPNAP00000036228.1"/>
    <property type="gene ID" value="ENSPNAG00000004137.2"/>
</dbReference>
<feature type="compositionally biased region" description="Pro residues" evidence="6">
    <location>
        <begin position="54"/>
        <end position="81"/>
    </location>
</feature>
<keyword evidence="5 7" id="KW-0472">Membrane</keyword>
<comment type="subcellular location">
    <subcellularLocation>
        <location evidence="1">Membrane</location>
        <topology evidence="1">Single-pass membrane protein</topology>
    </subcellularLocation>
</comment>
<evidence type="ECO:0000256" key="6">
    <source>
        <dbReference type="SAM" id="MobiDB-lite"/>
    </source>
</evidence>
<sequence>MTAGTVVITGGIIAAVILLTIVTVLCYCRLQYYCCKREGSEGEEEEPDFTKSSPSPPQELNPSPPSSPSPPSPLSFHPPPEYSSSNQLLMTAEPYEPNGPAICSRYSPTVPRRPIRSYTFCPSCSGYLPFYLNPQEGLRNGGGRISYRTVQQQELDLPVVPVDMPNFNKLNLIRSVTMREVVTHHSVSTDV</sequence>
<dbReference type="AlphaFoldDB" id="A0A3B4EKC6"/>
<organism evidence="8 9">
    <name type="scientific">Pygocentrus nattereri</name>
    <name type="common">Red-bellied piranha</name>
    <dbReference type="NCBI Taxonomy" id="42514"/>
    <lineage>
        <taxon>Eukaryota</taxon>
        <taxon>Metazoa</taxon>
        <taxon>Chordata</taxon>
        <taxon>Craniata</taxon>
        <taxon>Vertebrata</taxon>
        <taxon>Euteleostomi</taxon>
        <taxon>Actinopterygii</taxon>
        <taxon>Neopterygii</taxon>
        <taxon>Teleostei</taxon>
        <taxon>Ostariophysi</taxon>
        <taxon>Characiformes</taxon>
        <taxon>Characoidei</taxon>
        <taxon>Pygocentrus</taxon>
    </lineage>
</organism>
<evidence type="ECO:0000256" key="5">
    <source>
        <dbReference type="ARBA" id="ARBA00023136"/>
    </source>
</evidence>
<proteinExistence type="inferred from homology"/>
<keyword evidence="3 7" id="KW-0812">Transmembrane</keyword>
<dbReference type="PANTHER" id="PTHR31396:SF2">
    <property type="entry name" value="PROTEIN FAM163B"/>
    <property type="match status" value="1"/>
</dbReference>
<comment type="similarity">
    <text evidence="2">Belongs to the FAM163 family.</text>
</comment>
<dbReference type="OMA" id="TRSHRFC"/>
<accession>A0A3B4EKC6</accession>
<keyword evidence="4 7" id="KW-1133">Transmembrane helix</keyword>
<dbReference type="Proteomes" id="UP001501920">
    <property type="component" value="Chromosome 20"/>
</dbReference>
<dbReference type="InterPro" id="IPR040280">
    <property type="entry name" value="FAM163B"/>
</dbReference>
<dbReference type="GO" id="GO:0016020">
    <property type="term" value="C:membrane"/>
    <property type="evidence" value="ECO:0007669"/>
    <property type="project" value="UniProtKB-SubCell"/>
</dbReference>
<evidence type="ECO:0000313" key="9">
    <source>
        <dbReference type="Proteomes" id="UP001501920"/>
    </source>
</evidence>
<gene>
    <name evidence="8" type="primary">FAM163B</name>
</gene>
<evidence type="ECO:0000256" key="1">
    <source>
        <dbReference type="ARBA" id="ARBA00004167"/>
    </source>
</evidence>
<dbReference type="GeneID" id="108412648"/>
<evidence type="ECO:0000313" key="8">
    <source>
        <dbReference type="Ensembl" id="ENSPNAP00000036228.1"/>
    </source>
</evidence>
<reference evidence="8" key="2">
    <citation type="submission" date="2025-08" db="UniProtKB">
        <authorList>
            <consortium name="Ensembl"/>
        </authorList>
    </citation>
    <scope>IDENTIFICATION</scope>
</reference>
<keyword evidence="9" id="KW-1185">Reference proteome</keyword>
<evidence type="ECO:0000256" key="7">
    <source>
        <dbReference type="SAM" id="Phobius"/>
    </source>
</evidence>
<dbReference type="GeneTree" id="ENSGT00940000159387"/>
<reference evidence="8" key="3">
    <citation type="submission" date="2025-09" db="UniProtKB">
        <authorList>
            <consortium name="Ensembl"/>
        </authorList>
    </citation>
    <scope>IDENTIFICATION</scope>
</reference>
<protein>
    <recommendedName>
        <fullName evidence="10">Family with sequence similarity 163 member B, genome duplicate a</fullName>
    </recommendedName>
</protein>
<feature type="transmembrane region" description="Helical" evidence="7">
    <location>
        <begin position="6"/>
        <end position="28"/>
    </location>
</feature>